<evidence type="ECO:0000313" key="2">
    <source>
        <dbReference type="Proteomes" id="UP001141806"/>
    </source>
</evidence>
<dbReference type="PANTHER" id="PTHR33527">
    <property type="entry name" value="OS07G0274300 PROTEIN"/>
    <property type="match status" value="1"/>
</dbReference>
<dbReference type="Proteomes" id="UP001141806">
    <property type="component" value="Unassembled WGS sequence"/>
</dbReference>
<proteinExistence type="predicted"/>
<sequence length="391" mass="44912">MDAHVMLEELKWFHSIEKKLFSRLVIDLKRDIPLAIQVITFWIWLEEAGYPNIIMKLLTLSNTVIRFVTNEAMVCLDCIKTGRIPSPPLDDIPFMHLITKKGISLQFFIDNRSEVIEGLLRVIENINSRRFEYNEYWRPLANATQLAVAPIRTRPTSVETQPAVPQRRIIPISGATHYGGTMLFRSSSFGEVQRRPFGEGSSSRVGDARERQMKQTPLPFARSNFNDLARPRNVKVPEENRTMFMTFSRGYTVSEREVRNFITRLHGDCIESICMQEVVPPNVQPLFALVVFKFTSTIEIILDGRERMNFVINGKHARVAFMGYPSQFLIQSKLLRLLGGAHFRAENNGISQVFNRCLDSSHYPKGPKAQMHHTVTQYCPSQRKAKKLAQN</sequence>
<organism evidence="1 2">
    <name type="scientific">Protea cynaroides</name>
    <dbReference type="NCBI Taxonomy" id="273540"/>
    <lineage>
        <taxon>Eukaryota</taxon>
        <taxon>Viridiplantae</taxon>
        <taxon>Streptophyta</taxon>
        <taxon>Embryophyta</taxon>
        <taxon>Tracheophyta</taxon>
        <taxon>Spermatophyta</taxon>
        <taxon>Magnoliopsida</taxon>
        <taxon>Proteales</taxon>
        <taxon>Proteaceae</taxon>
        <taxon>Protea</taxon>
    </lineage>
</organism>
<dbReference type="OrthoDB" id="1882251at2759"/>
<reference evidence="1" key="1">
    <citation type="journal article" date="2023" name="Plant J.">
        <title>The genome of the king protea, Protea cynaroides.</title>
        <authorList>
            <person name="Chang J."/>
            <person name="Duong T.A."/>
            <person name="Schoeman C."/>
            <person name="Ma X."/>
            <person name="Roodt D."/>
            <person name="Barker N."/>
            <person name="Li Z."/>
            <person name="Van de Peer Y."/>
            <person name="Mizrachi E."/>
        </authorList>
    </citation>
    <scope>NUCLEOTIDE SEQUENCE</scope>
    <source>
        <tissue evidence="1">Young leaves</tissue>
    </source>
</reference>
<comment type="caution">
    <text evidence="1">The sequence shown here is derived from an EMBL/GenBank/DDBJ whole genome shotgun (WGS) entry which is preliminary data.</text>
</comment>
<keyword evidence="2" id="KW-1185">Reference proteome</keyword>
<dbReference type="PANTHER" id="PTHR33527:SF14">
    <property type="entry name" value="OS07G0274300 PROTEIN"/>
    <property type="match status" value="1"/>
</dbReference>
<dbReference type="AlphaFoldDB" id="A0A9Q0JXA7"/>
<dbReference type="EMBL" id="JAMYWD010000012">
    <property type="protein sequence ID" value="KAJ4953673.1"/>
    <property type="molecule type" value="Genomic_DNA"/>
</dbReference>
<protein>
    <submittedName>
        <fullName evidence="1">Uncharacterized protein</fullName>
    </submittedName>
</protein>
<accession>A0A9Q0JXA7</accession>
<name>A0A9Q0JXA7_9MAGN</name>
<evidence type="ECO:0000313" key="1">
    <source>
        <dbReference type="EMBL" id="KAJ4953673.1"/>
    </source>
</evidence>
<gene>
    <name evidence="1" type="ORF">NE237_030505</name>
</gene>